<gene>
    <name evidence="1" type="ORF">MCFN_03180</name>
</gene>
<proteinExistence type="predicted"/>
<reference evidence="1 2" key="1">
    <citation type="journal article" date="2014" name="Genome Announc.">
        <title>Complete Genome Sequence of the Bovine Mastitis Pathogen Mycoplasma californicum Strain ST-6T (ATCC 33461T).</title>
        <authorList>
            <person name="Calcutt M.J."/>
            <person name="Foecking M.F."/>
            <person name="Fox L.K."/>
        </authorList>
    </citation>
    <scope>NUCLEOTIDE SEQUENCE [LARGE SCALE GENOMIC DNA]</scope>
    <source>
        <strain evidence="1 2">ST-6</strain>
    </source>
</reference>
<dbReference type="Proteomes" id="UP000027088">
    <property type="component" value="Chromosome"/>
</dbReference>
<dbReference type="EMBL" id="CP007521">
    <property type="protein sequence ID" value="AIA29750.1"/>
    <property type="molecule type" value="Genomic_DNA"/>
</dbReference>
<sequence length="244" mass="27660">MENQFYSSDVGSNSQLKGKVGNKVIVGSIIVFALNLILAIAAGMIFVNFFAKSTKIFIPVFTISLILEIILVIIFFAFGLRMPIYISIPYTAITSIVLGIFILSAISFSGLGSININLLLASLFIPLVAMLILGTLAYFMKINVTFLSIVISVLLVTTLVFLIVVWFVSRSWATTMFSFLGLALMLAYMALDWYLIVKFNNNFKSYENQEQSKLLWLKYSIYFGFRLFYDYIYAAYYIYNLFRG</sequence>
<dbReference type="RefSeq" id="WP_038562266.1">
    <property type="nucleotide sequence ID" value="NZ_AP018940.1"/>
</dbReference>
<dbReference type="KEGG" id="mcr:MCFN_03180"/>
<evidence type="ECO:0000313" key="2">
    <source>
        <dbReference type="Proteomes" id="UP000027088"/>
    </source>
</evidence>
<protein>
    <submittedName>
        <fullName evidence="1">Uncharacterized protein</fullName>
    </submittedName>
</protein>
<organism evidence="1 2">
    <name type="scientific">Mycoplasmopsis californica</name>
    <dbReference type="NCBI Taxonomy" id="2113"/>
    <lineage>
        <taxon>Bacteria</taxon>
        <taxon>Bacillati</taxon>
        <taxon>Mycoplasmatota</taxon>
        <taxon>Mycoplasmoidales</taxon>
        <taxon>Metamycoplasmataceae</taxon>
        <taxon>Mycoplasmopsis</taxon>
    </lineage>
</organism>
<name>A0A059XRX3_9BACT</name>
<accession>A0A059XRX3</accession>
<evidence type="ECO:0000313" key="1">
    <source>
        <dbReference type="EMBL" id="AIA29750.1"/>
    </source>
</evidence>
<dbReference type="NCBIfam" id="NF045951">
    <property type="entry name" value="MAG0110_fam"/>
    <property type="match status" value="1"/>
</dbReference>
<keyword evidence="2" id="KW-1185">Reference proteome</keyword>
<dbReference type="AlphaFoldDB" id="A0A059XRX3"/>